<proteinExistence type="predicted"/>
<name>A0ACC1HJL7_9FUNG</name>
<reference evidence="1" key="1">
    <citation type="submission" date="2022-06" db="EMBL/GenBank/DDBJ databases">
        <title>Phylogenomic reconstructions and comparative analyses of Kickxellomycotina fungi.</title>
        <authorList>
            <person name="Reynolds N.K."/>
            <person name="Stajich J.E."/>
            <person name="Barry K."/>
            <person name="Grigoriev I.V."/>
            <person name="Crous P."/>
            <person name="Smith M.E."/>
        </authorList>
    </citation>
    <scope>NUCLEOTIDE SEQUENCE</scope>
    <source>
        <strain evidence="1">RSA 2271</strain>
    </source>
</reference>
<dbReference type="Proteomes" id="UP001145114">
    <property type="component" value="Unassembled WGS sequence"/>
</dbReference>
<dbReference type="EMBL" id="JAMZIH010003551">
    <property type="protein sequence ID" value="KAJ1676753.1"/>
    <property type="molecule type" value="Genomic_DNA"/>
</dbReference>
<keyword evidence="2" id="KW-1185">Reference proteome</keyword>
<sequence length="172" mass="19543">MTSNKTKYIEIDFSKIVKQTNTVTERAASSANSSKGNNNTSTTAKKHGSTHVPRSAPAGQSQFAPAFSAPLQKPYIYYHYPHTSVSKLGMSKHNSVGKKSCEHHKHNVQTLLENEEILQKLNKEVEESKVARQSKKFPLKEKIKELPIRLYKVTVFIFCFMIGLQKFQKFIK</sequence>
<evidence type="ECO:0000313" key="2">
    <source>
        <dbReference type="Proteomes" id="UP001145114"/>
    </source>
</evidence>
<organism evidence="1 2">
    <name type="scientific">Spiromyces aspiralis</name>
    <dbReference type="NCBI Taxonomy" id="68401"/>
    <lineage>
        <taxon>Eukaryota</taxon>
        <taxon>Fungi</taxon>
        <taxon>Fungi incertae sedis</taxon>
        <taxon>Zoopagomycota</taxon>
        <taxon>Kickxellomycotina</taxon>
        <taxon>Kickxellomycetes</taxon>
        <taxon>Kickxellales</taxon>
        <taxon>Kickxellaceae</taxon>
        <taxon>Spiromyces</taxon>
    </lineage>
</organism>
<evidence type="ECO:0000313" key="1">
    <source>
        <dbReference type="EMBL" id="KAJ1676753.1"/>
    </source>
</evidence>
<comment type="caution">
    <text evidence="1">The sequence shown here is derived from an EMBL/GenBank/DDBJ whole genome shotgun (WGS) entry which is preliminary data.</text>
</comment>
<protein>
    <submittedName>
        <fullName evidence="1">Uncharacterized protein</fullName>
    </submittedName>
</protein>
<gene>
    <name evidence="1" type="ORF">EV182_007569</name>
</gene>
<accession>A0ACC1HJL7</accession>